<organism evidence="1 2">
    <name type="scientific">Clostridium cadaveris</name>
    <dbReference type="NCBI Taxonomy" id="1529"/>
    <lineage>
        <taxon>Bacteria</taxon>
        <taxon>Bacillati</taxon>
        <taxon>Bacillota</taxon>
        <taxon>Clostridia</taxon>
        <taxon>Eubacteriales</taxon>
        <taxon>Clostridiaceae</taxon>
        <taxon>Clostridium</taxon>
    </lineage>
</organism>
<dbReference type="Proteomes" id="UP000182135">
    <property type="component" value="Unassembled WGS sequence"/>
</dbReference>
<sequence length="143" mass="17588">MIMTKDMVINMIKIKIDKNKREQPSFKIHADKEDREKYLFLKRALMEAKSIKGIYEYEVPLKYFLPIINNLKKEDFYIDEKSIEYYFEFSDEYEGEFFYTCKATADYMKLWREETCPEIFKVRIDFKEKKAEKIIAFKKIDYR</sequence>
<reference evidence="1 2" key="1">
    <citation type="submission" date="2016-10" db="EMBL/GenBank/DDBJ databases">
        <authorList>
            <person name="de Groot N.N."/>
        </authorList>
    </citation>
    <scope>NUCLEOTIDE SEQUENCE [LARGE SCALE GENOMIC DNA]</scope>
    <source>
        <strain evidence="1 2">NLAE-zl-G419</strain>
    </source>
</reference>
<gene>
    <name evidence="1" type="ORF">SAMN04487885_11512</name>
</gene>
<dbReference type="eggNOG" id="ENOG50326AK">
    <property type="taxonomic scope" value="Bacteria"/>
</dbReference>
<evidence type="ECO:0000313" key="2">
    <source>
        <dbReference type="Proteomes" id="UP000182135"/>
    </source>
</evidence>
<dbReference type="STRING" id="1529.SAMN04487885_11512"/>
<accession>A0A1I2MHX7</accession>
<evidence type="ECO:0000313" key="1">
    <source>
        <dbReference type="EMBL" id="SFF91094.1"/>
    </source>
</evidence>
<name>A0A1I2MHX7_9CLOT</name>
<protein>
    <submittedName>
        <fullName evidence="1">Uncharacterized protein</fullName>
    </submittedName>
</protein>
<dbReference type="GeneID" id="90544092"/>
<dbReference type="EMBL" id="FOOE01000015">
    <property type="protein sequence ID" value="SFF91094.1"/>
    <property type="molecule type" value="Genomic_DNA"/>
</dbReference>
<proteinExistence type="predicted"/>
<dbReference type="AlphaFoldDB" id="A0A1I2MHX7"/>
<keyword evidence="2" id="KW-1185">Reference proteome</keyword>
<dbReference type="RefSeq" id="WP_230029032.1">
    <property type="nucleotide sequence ID" value="NZ_CP076620.1"/>
</dbReference>